<proteinExistence type="predicted"/>
<organism evidence="1">
    <name type="scientific">Cyprideis torosa</name>
    <dbReference type="NCBI Taxonomy" id="163714"/>
    <lineage>
        <taxon>Eukaryota</taxon>
        <taxon>Metazoa</taxon>
        <taxon>Ecdysozoa</taxon>
        <taxon>Arthropoda</taxon>
        <taxon>Crustacea</taxon>
        <taxon>Oligostraca</taxon>
        <taxon>Ostracoda</taxon>
        <taxon>Podocopa</taxon>
        <taxon>Podocopida</taxon>
        <taxon>Cytherocopina</taxon>
        <taxon>Cytheroidea</taxon>
        <taxon>Cytherideidae</taxon>
        <taxon>Cyprideis</taxon>
    </lineage>
</organism>
<dbReference type="EMBL" id="OB660252">
    <property type="protein sequence ID" value="CAD7223772.1"/>
    <property type="molecule type" value="Genomic_DNA"/>
</dbReference>
<sequence>MLFGRTIAHPVRYAASDQGLPRSLEATLEWLPMFGKVIGLSVSVKFLMDMIDQKMNERRERNEISWPSADKETTD</sequence>
<dbReference type="AlphaFoldDB" id="A0A7R8W7L2"/>
<reference evidence="1" key="1">
    <citation type="submission" date="2020-11" db="EMBL/GenBank/DDBJ databases">
        <authorList>
            <person name="Tran Van P."/>
        </authorList>
    </citation>
    <scope>NUCLEOTIDE SEQUENCE</scope>
</reference>
<protein>
    <submittedName>
        <fullName evidence="1">Uncharacterized protein</fullName>
    </submittedName>
</protein>
<accession>A0A7R8W7L2</accession>
<evidence type="ECO:0000313" key="1">
    <source>
        <dbReference type="EMBL" id="CAD7223772.1"/>
    </source>
</evidence>
<gene>
    <name evidence="1" type="ORF">CTOB1V02_LOCUS1751</name>
</gene>
<name>A0A7R8W7L2_9CRUS</name>